<dbReference type="SUPFAM" id="SSF53659">
    <property type="entry name" value="Isocitrate/Isopropylmalate dehydrogenase-like"/>
    <property type="match status" value="1"/>
</dbReference>
<dbReference type="GO" id="GO:0050182">
    <property type="term" value="F:phosphate butyryltransferase activity"/>
    <property type="evidence" value="ECO:0007669"/>
    <property type="project" value="InterPro"/>
</dbReference>
<feature type="domain" description="Phosphate acetyl/butaryl transferase" evidence="4">
    <location>
        <begin position="76"/>
        <end position="293"/>
    </location>
</feature>
<accession>A0A1M5TEN0</accession>
<dbReference type="InterPro" id="IPR050500">
    <property type="entry name" value="Phos_Acetyltrans/Butyryltrans"/>
</dbReference>
<sequence length="301" mass="32306">MIRGFEDVLRLAKERGPKTISVAAAQDKEVLIAIKQAKEMGIADAILVGDKERITQIADEIGMNLNDFEVIDLKDLKEASRKAVELVSSGKAHMVMKGLVDTSIILRAVLDEEIGLRTGKVLSHVAVFDVETYDKILFVTDAAMNIAPNLEQKKQIIENAVFVAHSLDIENPKVAVVCAKEKVNPKMPATVDAEKLEEMNKNGEITGCIVGGPFALDNAISKEAAKHKGIEHPVAGDADILLMPYIEAGNVLYKSLVFLSKAQNAGVIVGAKAPVVLTSRADSDSAKLNSIALGVLMATNK</sequence>
<dbReference type="InterPro" id="IPR012147">
    <property type="entry name" value="P_Ac_Bu_trans"/>
</dbReference>
<dbReference type="Pfam" id="PF01515">
    <property type="entry name" value="PTA_PTB"/>
    <property type="match status" value="1"/>
</dbReference>
<dbReference type="InterPro" id="IPR014079">
    <property type="entry name" value="Phosphate_butyryltransferase"/>
</dbReference>
<dbReference type="PIRSF" id="PIRSF000428">
    <property type="entry name" value="P_Ac_trans"/>
    <property type="match status" value="1"/>
</dbReference>
<dbReference type="NCBIfam" id="NF006045">
    <property type="entry name" value="PRK08190.1"/>
    <property type="match status" value="1"/>
</dbReference>
<dbReference type="GO" id="GO:0019605">
    <property type="term" value="P:butyrate metabolic process"/>
    <property type="evidence" value="ECO:0007669"/>
    <property type="project" value="InterPro"/>
</dbReference>
<dbReference type="EMBL" id="FQXO01000020">
    <property type="protein sequence ID" value="SHH49166.1"/>
    <property type="molecule type" value="Genomic_DNA"/>
</dbReference>
<organism evidence="5 6">
    <name type="scientific">Caloranaerobacter azorensis DSM 13643</name>
    <dbReference type="NCBI Taxonomy" id="1121264"/>
    <lineage>
        <taxon>Bacteria</taxon>
        <taxon>Bacillati</taxon>
        <taxon>Bacillota</taxon>
        <taxon>Tissierellia</taxon>
        <taxon>Tissierellales</taxon>
        <taxon>Thermohalobacteraceae</taxon>
        <taxon>Caloranaerobacter</taxon>
    </lineage>
</organism>
<dbReference type="PANTHER" id="PTHR43356:SF2">
    <property type="entry name" value="PHOSPHATE ACETYLTRANSFERASE"/>
    <property type="match status" value="1"/>
</dbReference>
<evidence type="ECO:0000256" key="1">
    <source>
        <dbReference type="ARBA" id="ARBA00005656"/>
    </source>
</evidence>
<evidence type="ECO:0000256" key="3">
    <source>
        <dbReference type="ARBA" id="ARBA00023315"/>
    </source>
</evidence>
<dbReference type="NCBIfam" id="NF004472">
    <property type="entry name" value="PRK05805.1"/>
    <property type="match status" value="1"/>
</dbReference>
<dbReference type="InterPro" id="IPR002505">
    <property type="entry name" value="PTA_PTB"/>
</dbReference>
<dbReference type="RefSeq" id="WP_035163893.1">
    <property type="nucleotide sequence ID" value="NZ_FQXO01000020.1"/>
</dbReference>
<keyword evidence="2 5" id="KW-0808">Transferase</keyword>
<dbReference type="Proteomes" id="UP000183967">
    <property type="component" value="Unassembled WGS sequence"/>
</dbReference>
<gene>
    <name evidence="5" type="ORF">SAMN02745135_00972</name>
</gene>
<dbReference type="OrthoDB" id="9774179at2"/>
<evidence type="ECO:0000256" key="2">
    <source>
        <dbReference type="ARBA" id="ARBA00022679"/>
    </source>
</evidence>
<evidence type="ECO:0000259" key="4">
    <source>
        <dbReference type="Pfam" id="PF01515"/>
    </source>
</evidence>
<reference evidence="6" key="1">
    <citation type="submission" date="2016-11" db="EMBL/GenBank/DDBJ databases">
        <authorList>
            <person name="Varghese N."/>
            <person name="Submissions S."/>
        </authorList>
    </citation>
    <scope>NUCLEOTIDE SEQUENCE [LARGE SCALE GENOMIC DNA]</scope>
    <source>
        <strain evidence="6">DSM 13643</strain>
    </source>
</reference>
<protein>
    <submittedName>
        <fullName evidence="5">Phosphate butyryltransferase</fullName>
    </submittedName>
</protein>
<keyword evidence="3" id="KW-0012">Acyltransferase</keyword>
<keyword evidence="6" id="KW-1185">Reference proteome</keyword>
<name>A0A1M5TEN0_9FIRM</name>
<dbReference type="PANTHER" id="PTHR43356">
    <property type="entry name" value="PHOSPHATE ACETYLTRANSFERASE"/>
    <property type="match status" value="1"/>
</dbReference>
<proteinExistence type="inferred from homology"/>
<dbReference type="AlphaFoldDB" id="A0A1M5TEN0"/>
<evidence type="ECO:0000313" key="6">
    <source>
        <dbReference type="Proteomes" id="UP000183967"/>
    </source>
</evidence>
<dbReference type="Gene3D" id="3.40.718.10">
    <property type="entry name" value="Isopropylmalate Dehydrogenase"/>
    <property type="match status" value="1"/>
</dbReference>
<evidence type="ECO:0000313" key="5">
    <source>
        <dbReference type="EMBL" id="SHH49166.1"/>
    </source>
</evidence>
<dbReference type="NCBIfam" id="TIGR02706">
    <property type="entry name" value="P_butyryltrans"/>
    <property type="match status" value="1"/>
</dbReference>
<comment type="similarity">
    <text evidence="1">Belongs to the phosphate acetyltransferase and butyryltransferase family.</text>
</comment>